<feature type="domain" description="CCHC-type" evidence="11">
    <location>
        <begin position="421"/>
        <end position="435"/>
    </location>
</feature>
<keyword evidence="8" id="KW-0862">Zinc</keyword>
<dbReference type="GO" id="GO:0008270">
    <property type="term" value="F:zinc ion binding"/>
    <property type="evidence" value="ECO:0007669"/>
    <property type="project" value="UniProtKB-KW"/>
</dbReference>
<reference evidence="14" key="1">
    <citation type="journal article" date="2023" name="G3 (Bethesda)">
        <title>Whole genome assembly and annotation of the endangered Caribbean coral Acropora cervicornis.</title>
        <authorList>
            <person name="Selwyn J.D."/>
            <person name="Vollmer S.V."/>
        </authorList>
    </citation>
    <scope>NUCLEOTIDE SEQUENCE</scope>
    <source>
        <strain evidence="14">K2</strain>
    </source>
</reference>
<accession>A0AAD9QCS5</accession>
<evidence type="ECO:0000256" key="2">
    <source>
        <dbReference type="ARBA" id="ARBA00022490"/>
    </source>
</evidence>
<keyword evidence="6" id="KW-0479">Metal-binding</keyword>
<dbReference type="InterPro" id="IPR017921">
    <property type="entry name" value="Znf_CTCHY"/>
</dbReference>
<evidence type="ECO:0000256" key="10">
    <source>
        <dbReference type="SAM" id="MobiDB-lite"/>
    </source>
</evidence>
<evidence type="ECO:0000256" key="1">
    <source>
        <dbReference type="ARBA" id="ARBA00004496"/>
    </source>
</evidence>
<dbReference type="PROSITE" id="PS50216">
    <property type="entry name" value="DHHC"/>
    <property type="match status" value="1"/>
</dbReference>
<dbReference type="SMART" id="SM00343">
    <property type="entry name" value="ZnF_C2HC"/>
    <property type="match status" value="1"/>
</dbReference>
<dbReference type="Pfam" id="PF00098">
    <property type="entry name" value="zf-CCHC"/>
    <property type="match status" value="1"/>
</dbReference>
<dbReference type="Proteomes" id="UP001249851">
    <property type="component" value="Unassembled WGS sequence"/>
</dbReference>
<dbReference type="PANTHER" id="PTHR13493">
    <property type="entry name" value="ZINC FINGER CCHC DOMAIN-CONTAINING"/>
    <property type="match status" value="1"/>
</dbReference>
<dbReference type="EMBL" id="JARQWQ010000044">
    <property type="protein sequence ID" value="KAK2558505.1"/>
    <property type="molecule type" value="Genomic_DNA"/>
</dbReference>
<dbReference type="PROSITE" id="PS51999">
    <property type="entry name" value="ZF_GRF"/>
    <property type="match status" value="1"/>
</dbReference>
<evidence type="ECO:0000256" key="5">
    <source>
        <dbReference type="ARBA" id="ARBA00022691"/>
    </source>
</evidence>
<evidence type="ECO:0000259" key="12">
    <source>
        <dbReference type="PROSITE" id="PS51270"/>
    </source>
</evidence>
<comment type="subcellular location">
    <subcellularLocation>
        <location evidence="1">Cytoplasm</location>
    </subcellularLocation>
</comment>
<dbReference type="PANTHER" id="PTHR13493:SF3">
    <property type="entry name" value="RRNA N6-ADENOSINE-METHYLTRANSFERASE ZCCHC4"/>
    <property type="match status" value="1"/>
</dbReference>
<keyword evidence="3" id="KW-0489">Methyltransferase</keyword>
<feature type="domain" description="GRF-type" evidence="13">
    <location>
        <begin position="30"/>
        <end position="72"/>
    </location>
</feature>
<organism evidence="14 15">
    <name type="scientific">Acropora cervicornis</name>
    <name type="common">Staghorn coral</name>
    <dbReference type="NCBI Taxonomy" id="6130"/>
    <lineage>
        <taxon>Eukaryota</taxon>
        <taxon>Metazoa</taxon>
        <taxon>Cnidaria</taxon>
        <taxon>Anthozoa</taxon>
        <taxon>Hexacorallia</taxon>
        <taxon>Scleractinia</taxon>
        <taxon>Astrocoeniina</taxon>
        <taxon>Acroporidae</taxon>
        <taxon>Acropora</taxon>
    </lineage>
</organism>
<feature type="region of interest" description="Disordered" evidence="10">
    <location>
        <begin position="435"/>
        <end position="478"/>
    </location>
</feature>
<dbReference type="GO" id="GO:0005737">
    <property type="term" value="C:cytoplasm"/>
    <property type="evidence" value="ECO:0007669"/>
    <property type="project" value="UniProtKB-SubCell"/>
</dbReference>
<gene>
    <name evidence="14" type="ORF">P5673_019221</name>
</gene>
<evidence type="ECO:0000313" key="15">
    <source>
        <dbReference type="Proteomes" id="UP001249851"/>
    </source>
</evidence>
<dbReference type="GO" id="GO:0005730">
    <property type="term" value="C:nucleolus"/>
    <property type="evidence" value="ECO:0007669"/>
    <property type="project" value="TreeGrafter"/>
</dbReference>
<evidence type="ECO:0000313" key="14">
    <source>
        <dbReference type="EMBL" id="KAK2558505.1"/>
    </source>
</evidence>
<evidence type="ECO:0000256" key="6">
    <source>
        <dbReference type="ARBA" id="ARBA00022723"/>
    </source>
</evidence>
<name>A0AAD9QCS5_ACRCE</name>
<dbReference type="InterPro" id="IPR039846">
    <property type="entry name" value="ZCCHC4"/>
</dbReference>
<keyword evidence="15" id="KW-1185">Reference proteome</keyword>
<protein>
    <submittedName>
        <fullName evidence="14">rRNA N6-adenosine-methyltransferase ZCCHC4</fullName>
    </submittedName>
</protein>
<keyword evidence="7 9" id="KW-0863">Zinc-finger</keyword>
<proteinExistence type="predicted"/>
<comment type="caution">
    <text evidence="14">The sequence shown here is derived from an EMBL/GenBank/DDBJ whole genome shotgun (WGS) entry which is preliminary data.</text>
</comment>
<dbReference type="PROSITE" id="PS50158">
    <property type="entry name" value="ZF_CCHC"/>
    <property type="match status" value="1"/>
</dbReference>
<dbReference type="InterPro" id="IPR001878">
    <property type="entry name" value="Znf_CCHC"/>
</dbReference>
<feature type="domain" description="CTCHY-type" evidence="12">
    <location>
        <begin position="349"/>
        <end position="410"/>
    </location>
</feature>
<evidence type="ECO:0000256" key="7">
    <source>
        <dbReference type="ARBA" id="ARBA00022771"/>
    </source>
</evidence>
<dbReference type="InterPro" id="IPR041370">
    <property type="entry name" value="Mlase_EEF1AKMT1/ZCCHC4"/>
</dbReference>
<keyword evidence="5" id="KW-0949">S-adenosyl-L-methionine</keyword>
<dbReference type="AlphaFoldDB" id="A0AAD9QCS5"/>
<feature type="compositionally biased region" description="Basic residues" evidence="10">
    <location>
        <begin position="444"/>
        <end position="478"/>
    </location>
</feature>
<dbReference type="Pfam" id="PF06839">
    <property type="entry name" value="Zn_ribbon_GRF"/>
    <property type="match status" value="1"/>
</dbReference>
<evidence type="ECO:0000256" key="3">
    <source>
        <dbReference type="ARBA" id="ARBA00022603"/>
    </source>
</evidence>
<keyword evidence="2" id="KW-0963">Cytoplasm</keyword>
<evidence type="ECO:0000259" key="13">
    <source>
        <dbReference type="PROSITE" id="PS51999"/>
    </source>
</evidence>
<dbReference type="InterPro" id="IPR010666">
    <property type="entry name" value="Znf_GRF"/>
</dbReference>
<dbReference type="Pfam" id="PF10237">
    <property type="entry name" value="N6-adenineMlase"/>
    <property type="match status" value="1"/>
</dbReference>
<reference evidence="14" key="2">
    <citation type="journal article" date="2023" name="Science">
        <title>Genomic signatures of disease resistance in endangered staghorn corals.</title>
        <authorList>
            <person name="Vollmer S.V."/>
            <person name="Selwyn J.D."/>
            <person name="Despard B.A."/>
            <person name="Roesel C.L."/>
        </authorList>
    </citation>
    <scope>NUCLEOTIDE SEQUENCE</scope>
    <source>
        <strain evidence="14">K2</strain>
    </source>
</reference>
<dbReference type="PROSITE" id="PS51270">
    <property type="entry name" value="ZF_CTCHY"/>
    <property type="match status" value="1"/>
</dbReference>
<dbReference type="GO" id="GO:0003676">
    <property type="term" value="F:nucleic acid binding"/>
    <property type="evidence" value="ECO:0007669"/>
    <property type="project" value="InterPro"/>
</dbReference>
<dbReference type="GO" id="GO:0008988">
    <property type="term" value="F:rRNA (adenine-N6-)-methyltransferase activity"/>
    <property type="evidence" value="ECO:0007669"/>
    <property type="project" value="InterPro"/>
</dbReference>
<evidence type="ECO:0000256" key="4">
    <source>
        <dbReference type="ARBA" id="ARBA00022679"/>
    </source>
</evidence>
<evidence type="ECO:0000256" key="9">
    <source>
        <dbReference type="PROSITE-ProRule" id="PRU00047"/>
    </source>
</evidence>
<evidence type="ECO:0000256" key="8">
    <source>
        <dbReference type="ARBA" id="ARBA00022833"/>
    </source>
</evidence>
<evidence type="ECO:0000259" key="11">
    <source>
        <dbReference type="PROSITE" id="PS50158"/>
    </source>
</evidence>
<sequence length="478" mass="55557">MSPVQEAETRGWHGVEVFLKNDSLVDVPKCPHGPMLLFERFYHDGHPRRRFFACSAARDKKECGFFQWEGEEISEARKDAHRQILLTFGKPYSQACDTYKKLFGSLDGKPREHCLFCHSCNILFTPEQEEKHQSHECEYFEDLSRPTRILRPRENEKTQAQYFFSRNATEFFLHLVKDCGFKNVLCVGTPRLHEEIQHQKSQGGSLDSLLLDIDHRYGQFFSSSAFCWYNMFNHFFFGVGANEKTFESFVAREKLFIVMDPPFGGLAEVLAGTVKTIWNIWRKVNSFEIDKELPIMWLFPYFMESLIKAVDYDNHPHFKSKKQKGSKRGSPVRIFTNIKPGDVKLPAWEGYRFCEKCERYVSPENVHCVKCNGCMSKDGRQYVHCELCRKCVKPGLKHCETCGRCDAEGHSCERSVDAGTCYMCGELGHKRRNCPTRFSEPPRKRTKEKKPNKSSKTVASKKKHTKELSRKAKKKKIK</sequence>
<keyword evidence="4" id="KW-0808">Transferase</keyword>